<protein>
    <submittedName>
        <fullName evidence="1">Uncharacterized protein</fullName>
    </submittedName>
</protein>
<accession>A0A0F3GRT9</accession>
<proteinExistence type="predicted"/>
<name>A0A0F3GRT9_9BACT</name>
<gene>
    <name evidence="1" type="ORF">MBAV_003187</name>
</gene>
<organism evidence="1 2">
    <name type="scientific">Candidatus Magnetobacterium bavaricum</name>
    <dbReference type="NCBI Taxonomy" id="29290"/>
    <lineage>
        <taxon>Bacteria</taxon>
        <taxon>Pseudomonadati</taxon>
        <taxon>Nitrospirota</taxon>
        <taxon>Thermodesulfovibrionia</taxon>
        <taxon>Thermodesulfovibrionales</taxon>
        <taxon>Candidatus Magnetobacteriaceae</taxon>
        <taxon>Candidatus Magnetobacterium</taxon>
    </lineage>
</organism>
<evidence type="ECO:0000313" key="2">
    <source>
        <dbReference type="Proteomes" id="UP000033423"/>
    </source>
</evidence>
<sequence length="87" mass="10429">MYNELRGYFLYILKICLEVRLFSIYKGFKRVISNMYLPGNLTWIVTLTSQFTTHAVCQANFISGFSLKWYNYRFSFNAITRVSFKKR</sequence>
<dbReference type="AlphaFoldDB" id="A0A0F3GRT9"/>
<evidence type="ECO:0000313" key="1">
    <source>
        <dbReference type="EMBL" id="KJU84616.1"/>
    </source>
</evidence>
<dbReference type="EMBL" id="LACI01001365">
    <property type="protein sequence ID" value="KJU84616.1"/>
    <property type="molecule type" value="Genomic_DNA"/>
</dbReference>
<comment type="caution">
    <text evidence="1">The sequence shown here is derived from an EMBL/GenBank/DDBJ whole genome shotgun (WGS) entry which is preliminary data.</text>
</comment>
<keyword evidence="2" id="KW-1185">Reference proteome</keyword>
<dbReference type="Proteomes" id="UP000033423">
    <property type="component" value="Unassembled WGS sequence"/>
</dbReference>
<reference evidence="1 2" key="1">
    <citation type="submission" date="2015-02" db="EMBL/GenBank/DDBJ databases">
        <title>Single-cell genomics of uncultivated deep-branching MTB reveals a conserved set of magnetosome genes.</title>
        <authorList>
            <person name="Kolinko S."/>
            <person name="Richter M."/>
            <person name="Glockner F.O."/>
            <person name="Brachmann A."/>
            <person name="Schuler D."/>
        </authorList>
    </citation>
    <scope>NUCLEOTIDE SEQUENCE [LARGE SCALE GENOMIC DNA]</scope>
    <source>
        <strain evidence="1">TM-1</strain>
    </source>
</reference>